<evidence type="ECO:0000313" key="11">
    <source>
        <dbReference type="EMBL" id="GAV68558.1"/>
    </source>
</evidence>
<dbReference type="STRING" id="3775.A0A1Q3BKW5"/>
<proteinExistence type="inferred from homology"/>
<protein>
    <submittedName>
        <fullName evidence="11">p450 domain-containing protein</fullName>
    </submittedName>
</protein>
<dbReference type="OrthoDB" id="1470350at2759"/>
<comment type="cofactor">
    <cofactor evidence="1 8">
        <name>heme</name>
        <dbReference type="ChEBI" id="CHEBI:30413"/>
    </cofactor>
</comment>
<evidence type="ECO:0000256" key="7">
    <source>
        <dbReference type="ARBA" id="ARBA00023033"/>
    </source>
</evidence>
<comment type="caution">
    <text evidence="11">The sequence shown here is derived from an EMBL/GenBank/DDBJ whole genome shotgun (WGS) entry which is preliminary data.</text>
</comment>
<keyword evidence="5 9" id="KW-0560">Oxidoreductase</keyword>
<evidence type="ECO:0000256" key="5">
    <source>
        <dbReference type="ARBA" id="ARBA00023002"/>
    </source>
</evidence>
<dbReference type="GO" id="GO:0006629">
    <property type="term" value="P:lipid metabolic process"/>
    <property type="evidence" value="ECO:0007669"/>
    <property type="project" value="UniProtKB-ARBA"/>
</dbReference>
<keyword evidence="10" id="KW-1133">Transmembrane helix</keyword>
<comment type="similarity">
    <text evidence="2 9">Belongs to the cytochrome P450 family.</text>
</comment>
<dbReference type="PRINTS" id="PR00463">
    <property type="entry name" value="EP450I"/>
</dbReference>
<evidence type="ECO:0000256" key="10">
    <source>
        <dbReference type="SAM" id="Phobius"/>
    </source>
</evidence>
<dbReference type="SUPFAM" id="SSF48264">
    <property type="entry name" value="Cytochrome P450"/>
    <property type="match status" value="1"/>
</dbReference>
<dbReference type="GO" id="GO:0020037">
    <property type="term" value="F:heme binding"/>
    <property type="evidence" value="ECO:0007669"/>
    <property type="project" value="InterPro"/>
</dbReference>
<accession>A0A1Q3BKW5</accession>
<evidence type="ECO:0000313" key="12">
    <source>
        <dbReference type="Proteomes" id="UP000187406"/>
    </source>
</evidence>
<keyword evidence="12" id="KW-1185">Reference proteome</keyword>
<evidence type="ECO:0000256" key="2">
    <source>
        <dbReference type="ARBA" id="ARBA00010617"/>
    </source>
</evidence>
<dbReference type="Pfam" id="PF00067">
    <property type="entry name" value="p450"/>
    <property type="match status" value="1"/>
</dbReference>
<keyword evidence="6 8" id="KW-0408">Iron</keyword>
<dbReference type="InterPro" id="IPR036396">
    <property type="entry name" value="Cyt_P450_sf"/>
</dbReference>
<dbReference type="GO" id="GO:0005506">
    <property type="term" value="F:iron ion binding"/>
    <property type="evidence" value="ECO:0007669"/>
    <property type="project" value="InterPro"/>
</dbReference>
<dbReference type="PANTHER" id="PTHR24296">
    <property type="entry name" value="CYTOCHROME P450"/>
    <property type="match status" value="1"/>
</dbReference>
<dbReference type="GO" id="GO:0016705">
    <property type="term" value="F:oxidoreductase activity, acting on paired donors, with incorporation or reduction of molecular oxygen"/>
    <property type="evidence" value="ECO:0007669"/>
    <property type="project" value="InterPro"/>
</dbReference>
<dbReference type="InParanoid" id="A0A1Q3BKW5"/>
<evidence type="ECO:0000256" key="8">
    <source>
        <dbReference type="PIRSR" id="PIRSR602401-1"/>
    </source>
</evidence>
<dbReference type="CDD" id="cd11064">
    <property type="entry name" value="CYP86A"/>
    <property type="match status" value="1"/>
</dbReference>
<keyword evidence="10" id="KW-0472">Membrane</keyword>
<dbReference type="InterPro" id="IPR017972">
    <property type="entry name" value="Cyt_P450_CS"/>
</dbReference>
<dbReference type="AlphaFoldDB" id="A0A1Q3BKW5"/>
<dbReference type="EMBL" id="BDDD01000640">
    <property type="protein sequence ID" value="GAV68558.1"/>
    <property type="molecule type" value="Genomic_DNA"/>
</dbReference>
<dbReference type="PRINTS" id="PR00385">
    <property type="entry name" value="P450"/>
</dbReference>
<feature type="transmembrane region" description="Helical" evidence="10">
    <location>
        <begin position="300"/>
        <end position="324"/>
    </location>
</feature>
<gene>
    <name evidence="11" type="ORF">CFOL_v3_12061</name>
</gene>
<dbReference type="Gene3D" id="1.10.630.10">
    <property type="entry name" value="Cytochrome P450"/>
    <property type="match status" value="1"/>
</dbReference>
<keyword evidence="4 8" id="KW-0479">Metal-binding</keyword>
<reference evidence="12" key="1">
    <citation type="submission" date="2016-04" db="EMBL/GenBank/DDBJ databases">
        <title>Cephalotus genome sequencing.</title>
        <authorList>
            <person name="Fukushima K."/>
            <person name="Hasebe M."/>
            <person name="Fang X."/>
        </authorList>
    </citation>
    <scope>NUCLEOTIDE SEQUENCE [LARGE SCALE GENOMIC DNA]</scope>
    <source>
        <strain evidence="12">cv. St1</strain>
    </source>
</reference>
<dbReference type="InterPro" id="IPR002401">
    <property type="entry name" value="Cyt_P450_E_grp-I"/>
</dbReference>
<dbReference type="PROSITE" id="PS00086">
    <property type="entry name" value="CYTOCHROME_P450"/>
    <property type="match status" value="1"/>
</dbReference>
<dbReference type="Proteomes" id="UP000187406">
    <property type="component" value="Unassembled WGS sequence"/>
</dbReference>
<evidence type="ECO:0000256" key="1">
    <source>
        <dbReference type="ARBA" id="ARBA00001971"/>
    </source>
</evidence>
<evidence type="ECO:0000256" key="9">
    <source>
        <dbReference type="RuleBase" id="RU000461"/>
    </source>
</evidence>
<feature type="binding site" description="axial binding residue" evidence="8">
    <location>
        <position position="453"/>
    </location>
    <ligand>
        <name>heme</name>
        <dbReference type="ChEBI" id="CHEBI:30413"/>
    </ligand>
    <ligandPart>
        <name>Fe</name>
        <dbReference type="ChEBI" id="CHEBI:18248"/>
    </ligandPart>
</feature>
<name>A0A1Q3BKW5_CEPFO</name>
<evidence type="ECO:0000256" key="3">
    <source>
        <dbReference type="ARBA" id="ARBA00022617"/>
    </source>
</evidence>
<dbReference type="GO" id="GO:0004497">
    <property type="term" value="F:monooxygenase activity"/>
    <property type="evidence" value="ECO:0007669"/>
    <property type="project" value="UniProtKB-KW"/>
</dbReference>
<organism evidence="11 12">
    <name type="scientific">Cephalotus follicularis</name>
    <name type="common">Albany pitcher plant</name>
    <dbReference type="NCBI Taxonomy" id="3775"/>
    <lineage>
        <taxon>Eukaryota</taxon>
        <taxon>Viridiplantae</taxon>
        <taxon>Streptophyta</taxon>
        <taxon>Embryophyta</taxon>
        <taxon>Tracheophyta</taxon>
        <taxon>Spermatophyta</taxon>
        <taxon>Magnoliopsida</taxon>
        <taxon>eudicotyledons</taxon>
        <taxon>Gunneridae</taxon>
        <taxon>Pentapetalae</taxon>
        <taxon>rosids</taxon>
        <taxon>fabids</taxon>
        <taxon>Oxalidales</taxon>
        <taxon>Cephalotaceae</taxon>
        <taxon>Cephalotus</taxon>
    </lineage>
</organism>
<evidence type="ECO:0000256" key="4">
    <source>
        <dbReference type="ARBA" id="ARBA00022723"/>
    </source>
</evidence>
<keyword evidence="10" id="KW-0812">Transmembrane</keyword>
<keyword evidence="7 9" id="KW-0503">Monooxygenase</keyword>
<keyword evidence="3 8" id="KW-0349">Heme</keyword>
<sequence length="507" mass="58024">MAIANYIGTFIAILWFLLVCYNRKRNSRVATNWPIVGTIPGIVANAVYIHDYAAQVMKDSGGTYLMKGPWFPNMDFIVTSDPKNVNHVLNRNFANYEKGPEFKELFEPLGDGIFSSDAEAWKVQRKMMQSLMKNTNFELFLSKTVWKNIRKGLVPVLDHFSRNGLEVDLQDLFQRLAFDNICSSAFGFDPSCLSVELPNFPEAKAFDIIEEAVIYRHTVPRWLWKLEKWLQIGQEKKLQVSWDILDAFIYKCLYKKQESLSTSKTLLKEEECDLITALMAEEEGQIVPRGGKSDKFLRDFVFTLIAAGGDTVSSALAWFFWLLATNPSEETKILEEIESNFPQKEVGKLRCFTSQELNKLVYLHAALCETLRLYPTVPFNNKTTKEADTLPTGHRVGPRTRILITFYAMGRMEEIWGKDCLEFKPGRWITEQGSIMHVPSYKFTAFNAGPRSCLGKDVSFIQMKIVAITILQNYRVQVVEGYNTGLSARNTVVLRMRGGLRVRITKR</sequence>
<dbReference type="InterPro" id="IPR001128">
    <property type="entry name" value="Cyt_P450"/>
</dbReference>
<feature type="transmembrane region" description="Helical" evidence="10">
    <location>
        <begin position="6"/>
        <end position="22"/>
    </location>
</feature>
<evidence type="ECO:0000256" key="6">
    <source>
        <dbReference type="ARBA" id="ARBA00023004"/>
    </source>
</evidence>